<feature type="transmembrane region" description="Helical" evidence="9">
    <location>
        <begin position="262"/>
        <end position="282"/>
    </location>
</feature>
<dbReference type="PANTHER" id="PTHR43280:SF10">
    <property type="entry name" value="REGULATORY PROTEIN POCR"/>
    <property type="match status" value="1"/>
</dbReference>
<comment type="caution">
    <text evidence="11">The sequence shown here is derived from an EMBL/GenBank/DDBJ whole genome shotgun (WGS) entry which is preliminary data.</text>
</comment>
<dbReference type="Gene3D" id="1.10.10.60">
    <property type="entry name" value="Homeodomain-like"/>
    <property type="match status" value="2"/>
</dbReference>
<dbReference type="InterPro" id="IPR018060">
    <property type="entry name" value="HTH_AraC"/>
</dbReference>
<dbReference type="PROSITE" id="PS01124">
    <property type="entry name" value="HTH_ARAC_FAMILY_2"/>
    <property type="match status" value="1"/>
</dbReference>
<evidence type="ECO:0000256" key="8">
    <source>
        <dbReference type="ARBA" id="ARBA00023163"/>
    </source>
</evidence>
<evidence type="ECO:0000256" key="6">
    <source>
        <dbReference type="ARBA" id="ARBA00023125"/>
    </source>
</evidence>
<reference evidence="11 12" key="1">
    <citation type="submission" date="2023-07" db="EMBL/GenBank/DDBJ databases">
        <title>Sorghum-associated microbial communities from plants grown in Nebraska, USA.</title>
        <authorList>
            <person name="Schachtman D."/>
        </authorList>
    </citation>
    <scope>NUCLEOTIDE SEQUENCE [LARGE SCALE GENOMIC DNA]</scope>
    <source>
        <strain evidence="11 12">CC482</strain>
    </source>
</reference>
<dbReference type="EMBL" id="JAUSSU010000001">
    <property type="protein sequence ID" value="MDQ0110702.1"/>
    <property type="molecule type" value="Genomic_DNA"/>
</dbReference>
<evidence type="ECO:0000256" key="5">
    <source>
        <dbReference type="ARBA" id="ARBA00023015"/>
    </source>
</evidence>
<evidence type="ECO:0000313" key="11">
    <source>
        <dbReference type="EMBL" id="MDQ0110702.1"/>
    </source>
</evidence>
<keyword evidence="3 9" id="KW-0812">Transmembrane</keyword>
<keyword evidence="7 9" id="KW-0472">Membrane</keyword>
<sequence length="738" mass="85660">MKSSDAIQRHVNESSIQIMNQLNGNMEQVLRTIDYTLNYVINTNQLQEALYRPITYKDFQLYNQMKEELSLLQSPDTRVTDVIIANSASNWVINNRGLYPFDEYASNNHITTLIDQPGKSSYWTMLATGDFGSSDTQSYGCPHTLALVKKMPLHTSDKRGAAIATIPSCNLSAMIDKPNDSREVMVLDENYRIIVHNDRSKIGTLLTASGYVEESELTKFAGRAGQFQNEMTSITYVRSDFNGWTYASFTDLTEFNKEARSIGWFTFYVCLFIILIAVLLVWQGSRKVYTPIRSIFENVAGRLPDIRAQNKNELQVIDEHIRELFHSNANLRHEVNQNSRQIRTYFLLKMFQGQLQPAEIEEKIKLFGYEEQTSSWEHMAVLTLQIDILNDTRYEQKDLDLLLFAITNIIEDTVPPANRLHPVIIDQTQATLIGSGQMTIDEFHNYIYNLTEQIKESMKLYLQLDVSIGISLPFRNPRQTARAYREGLEALKHRLKLGKGVIIPYSSLNEGNHTRVYFYPSQLHNELIDAIKLTEESRARELLKEWLSEVLLKDRSPQEYQISLIRLLNDLMVVMQEGGVQLDKLNAREASLYEELMQLYVPSEIEDWFQRRIIGPLIAVFRDRQQSQYQNISEQIIEIIHREYDTAITLEECASRLHYNVFYLSSVFKKETDMTFSDYLSQYRLKLATKWLIETDMSVKDIAERLNFTNSQNFIRAFRKQEDMTPGQYRGKYARPDA</sequence>
<dbReference type="InterPro" id="IPR018062">
    <property type="entry name" value="HTH_AraC-typ_CS"/>
</dbReference>
<keyword evidence="5" id="KW-0805">Transcription regulation</keyword>
<dbReference type="InterPro" id="IPR009057">
    <property type="entry name" value="Homeodomain-like_sf"/>
</dbReference>
<evidence type="ECO:0000256" key="2">
    <source>
        <dbReference type="ARBA" id="ARBA00022475"/>
    </source>
</evidence>
<evidence type="ECO:0000256" key="4">
    <source>
        <dbReference type="ARBA" id="ARBA00022989"/>
    </source>
</evidence>
<comment type="subcellular location">
    <subcellularLocation>
        <location evidence="1">Cell membrane</location>
        <topology evidence="1">Multi-pass membrane protein</topology>
    </subcellularLocation>
</comment>
<dbReference type="InterPro" id="IPR033479">
    <property type="entry name" value="dCache_1"/>
</dbReference>
<dbReference type="RefSeq" id="WP_307200010.1">
    <property type="nucleotide sequence ID" value="NZ_JAUSSU010000001.1"/>
</dbReference>
<feature type="domain" description="HTH araC/xylS-type" evidence="10">
    <location>
        <begin position="634"/>
        <end position="732"/>
    </location>
</feature>
<keyword evidence="12" id="KW-1185">Reference proteome</keyword>
<protein>
    <submittedName>
        <fullName evidence="11">AraC-like DNA-binding protein</fullName>
    </submittedName>
</protein>
<dbReference type="PANTHER" id="PTHR43280">
    <property type="entry name" value="ARAC-FAMILY TRANSCRIPTIONAL REGULATOR"/>
    <property type="match status" value="1"/>
</dbReference>
<keyword evidence="2" id="KW-1003">Cell membrane</keyword>
<name>A0ABT9TTM2_PAEHA</name>
<evidence type="ECO:0000256" key="1">
    <source>
        <dbReference type="ARBA" id="ARBA00004651"/>
    </source>
</evidence>
<keyword evidence="6" id="KW-0238">DNA-binding</keyword>
<proteinExistence type="predicted"/>
<evidence type="ECO:0000259" key="10">
    <source>
        <dbReference type="PROSITE" id="PS01124"/>
    </source>
</evidence>
<organism evidence="11 12">
    <name type="scientific">Paenibacillus harenae</name>
    <dbReference type="NCBI Taxonomy" id="306543"/>
    <lineage>
        <taxon>Bacteria</taxon>
        <taxon>Bacillati</taxon>
        <taxon>Bacillota</taxon>
        <taxon>Bacilli</taxon>
        <taxon>Bacillales</taxon>
        <taxon>Paenibacillaceae</taxon>
        <taxon>Paenibacillus</taxon>
    </lineage>
</organism>
<evidence type="ECO:0000256" key="9">
    <source>
        <dbReference type="SAM" id="Phobius"/>
    </source>
</evidence>
<accession>A0ABT9TTM2</accession>
<dbReference type="Pfam" id="PF02743">
    <property type="entry name" value="dCache_1"/>
    <property type="match status" value="1"/>
</dbReference>
<evidence type="ECO:0000256" key="7">
    <source>
        <dbReference type="ARBA" id="ARBA00023136"/>
    </source>
</evidence>
<keyword evidence="8" id="KW-0804">Transcription</keyword>
<keyword evidence="4 9" id="KW-1133">Transmembrane helix</keyword>
<dbReference type="Pfam" id="PF12833">
    <property type="entry name" value="HTH_18"/>
    <property type="match status" value="1"/>
</dbReference>
<dbReference type="SMART" id="SM00342">
    <property type="entry name" value="HTH_ARAC"/>
    <property type="match status" value="1"/>
</dbReference>
<dbReference type="SUPFAM" id="SSF46689">
    <property type="entry name" value="Homeodomain-like"/>
    <property type="match status" value="2"/>
</dbReference>
<gene>
    <name evidence="11" type="ORF">J2T15_000118</name>
</gene>
<evidence type="ECO:0000256" key="3">
    <source>
        <dbReference type="ARBA" id="ARBA00022692"/>
    </source>
</evidence>
<dbReference type="Proteomes" id="UP001229346">
    <property type="component" value="Unassembled WGS sequence"/>
</dbReference>
<evidence type="ECO:0000313" key="12">
    <source>
        <dbReference type="Proteomes" id="UP001229346"/>
    </source>
</evidence>
<dbReference type="PROSITE" id="PS00041">
    <property type="entry name" value="HTH_ARAC_FAMILY_1"/>
    <property type="match status" value="1"/>
</dbReference>